<dbReference type="KEGG" id="psel:GM415_17320"/>
<dbReference type="InterPro" id="IPR013108">
    <property type="entry name" value="Amidohydro_3"/>
</dbReference>
<dbReference type="CDD" id="cd01300">
    <property type="entry name" value="YtcJ_like"/>
    <property type="match status" value="1"/>
</dbReference>
<dbReference type="SUPFAM" id="SSF51338">
    <property type="entry name" value="Composite domain of metallo-dependent hydrolases"/>
    <property type="match status" value="1"/>
</dbReference>
<dbReference type="PANTHER" id="PTHR22642:SF22">
    <property type="entry name" value="EXOENZYMES REGULATORY PROTEIN AEPA"/>
    <property type="match status" value="1"/>
</dbReference>
<dbReference type="Proteomes" id="UP000428328">
    <property type="component" value="Chromosome"/>
</dbReference>
<dbReference type="Gene3D" id="3.20.20.140">
    <property type="entry name" value="Metal-dependent hydrolases"/>
    <property type="match status" value="1"/>
</dbReference>
<dbReference type="EMBL" id="CP046400">
    <property type="protein sequence ID" value="QGY41806.1"/>
    <property type="molecule type" value="Genomic_DNA"/>
</dbReference>
<dbReference type="GO" id="GO:0016810">
    <property type="term" value="F:hydrolase activity, acting on carbon-nitrogen (but not peptide) bonds"/>
    <property type="evidence" value="ECO:0007669"/>
    <property type="project" value="InterPro"/>
</dbReference>
<sequence length="510" mass="55838">MHENYIITNVNGIAMDDADTRFSALAVENGRITLVGSADDVAPLIRDGHPVLSLDGKTMLPGFMDTHQHLGLTGQVLNGLNFLGDDSLDTVYARLTEAAKEAPDDRWVLGYSLNEYNVREGRLPLKEDLDAACPNRPVMVVHTSWHLCALNSRALEILDLPRGLPGLDVGADGMPTGLVRDPGSLTHVFPAVSSLTPAEAKLASFRAACEAALRQGITTLHCLEGGEFGPGDTRLVVENRDKLPLNTVIWNQVMDIEETVNLGLKRIGGCICADGAIDARTAAVFEPYLDQPDNRGTLNFSQQQMDDFILAAHKAGLQTAIHCETDRAIEQVLLAMERAIAAHPRKDHRHRIEHCEIPTPGQLDRMAEAGIIASMQPAFFPFLVDMDDYELRFGKDRLRWIHPYRTMLDKGIVMCGGSDCPITPHTPLVGIQAAVLHPIKEERLTPLEAIRMFTSDAAYSGFEEHERGSIEPGKVADLVVLDDDPTTVAPEKIGSIHVDRVIVAGRTVER</sequence>
<evidence type="ECO:0000313" key="3">
    <source>
        <dbReference type="Proteomes" id="UP000428328"/>
    </source>
</evidence>
<dbReference type="Gene3D" id="2.30.40.10">
    <property type="entry name" value="Urease, subunit C, domain 1"/>
    <property type="match status" value="1"/>
</dbReference>
<keyword evidence="3" id="KW-1185">Reference proteome</keyword>
<name>A0A6I6JG37_9BACT</name>
<dbReference type="SUPFAM" id="SSF51556">
    <property type="entry name" value="Metallo-dependent hydrolases"/>
    <property type="match status" value="1"/>
</dbReference>
<dbReference type="InterPro" id="IPR032466">
    <property type="entry name" value="Metal_Hydrolase"/>
</dbReference>
<dbReference type="Gene3D" id="3.10.310.70">
    <property type="match status" value="1"/>
</dbReference>
<dbReference type="PANTHER" id="PTHR22642">
    <property type="entry name" value="IMIDAZOLONEPROPIONASE"/>
    <property type="match status" value="1"/>
</dbReference>
<evidence type="ECO:0000313" key="2">
    <source>
        <dbReference type="EMBL" id="QGY41806.1"/>
    </source>
</evidence>
<accession>A0A6I6JG37</accession>
<feature type="domain" description="Amidohydrolase 3" evidence="1">
    <location>
        <begin position="53"/>
        <end position="508"/>
    </location>
</feature>
<gene>
    <name evidence="2" type="ORF">GM415_17320</name>
</gene>
<keyword evidence="2" id="KW-0378">Hydrolase</keyword>
<evidence type="ECO:0000259" key="1">
    <source>
        <dbReference type="Pfam" id="PF07969"/>
    </source>
</evidence>
<proteinExistence type="predicted"/>
<dbReference type="RefSeq" id="WP_158950408.1">
    <property type="nucleotide sequence ID" value="NZ_CP046400.1"/>
</dbReference>
<reference evidence="2 3" key="1">
    <citation type="submission" date="2019-11" db="EMBL/GenBank/DDBJ databases">
        <authorList>
            <person name="Zheng R.K."/>
            <person name="Sun C.M."/>
        </authorList>
    </citation>
    <scope>NUCLEOTIDE SEQUENCE [LARGE SCALE GENOMIC DNA]</scope>
    <source>
        <strain evidence="2 3">SRB007</strain>
    </source>
</reference>
<protein>
    <submittedName>
        <fullName evidence="2">Amidohydrolase family protein</fullName>
    </submittedName>
</protein>
<dbReference type="InterPro" id="IPR011059">
    <property type="entry name" value="Metal-dep_hydrolase_composite"/>
</dbReference>
<dbReference type="AlphaFoldDB" id="A0A6I6JG37"/>
<dbReference type="Pfam" id="PF07969">
    <property type="entry name" value="Amidohydro_3"/>
    <property type="match status" value="1"/>
</dbReference>
<dbReference type="InterPro" id="IPR033932">
    <property type="entry name" value="YtcJ-like"/>
</dbReference>
<organism evidence="2 3">
    <name type="scientific">Pseudodesulfovibrio cashew</name>
    <dbReference type="NCBI Taxonomy" id="2678688"/>
    <lineage>
        <taxon>Bacteria</taxon>
        <taxon>Pseudomonadati</taxon>
        <taxon>Thermodesulfobacteriota</taxon>
        <taxon>Desulfovibrionia</taxon>
        <taxon>Desulfovibrionales</taxon>
        <taxon>Desulfovibrionaceae</taxon>
    </lineage>
</organism>